<gene>
    <name evidence="2" type="ORF">HNP60_001323</name>
</gene>
<evidence type="ECO:0000313" key="2">
    <source>
        <dbReference type="EMBL" id="MBB5985349.1"/>
    </source>
</evidence>
<feature type="signal peptide" evidence="1">
    <location>
        <begin position="1"/>
        <end position="21"/>
    </location>
</feature>
<evidence type="ECO:0008006" key="4">
    <source>
        <dbReference type="Google" id="ProtNLM"/>
    </source>
</evidence>
<organism evidence="2 3">
    <name type="scientific">Sphingobium lignivorans</name>
    <dbReference type="NCBI Taxonomy" id="2735886"/>
    <lineage>
        <taxon>Bacteria</taxon>
        <taxon>Pseudomonadati</taxon>
        <taxon>Pseudomonadota</taxon>
        <taxon>Alphaproteobacteria</taxon>
        <taxon>Sphingomonadales</taxon>
        <taxon>Sphingomonadaceae</taxon>
        <taxon>Sphingobium</taxon>
    </lineage>
</organism>
<dbReference type="PANTHER" id="PTHR34387:SF1">
    <property type="entry name" value="PERIPLASMIC IMMUNOGENIC PROTEIN"/>
    <property type="match status" value="1"/>
</dbReference>
<dbReference type="RefSeq" id="WP_184151628.1">
    <property type="nucleotide sequence ID" value="NZ_JACHKA010000001.1"/>
</dbReference>
<feature type="chain" id="PRO_5045124479" description="SIMPL domain-containing protein" evidence="1">
    <location>
        <begin position="22"/>
        <end position="244"/>
    </location>
</feature>
<dbReference type="InterPro" id="IPR007497">
    <property type="entry name" value="SIMPL/DUF541"/>
</dbReference>
<evidence type="ECO:0000313" key="3">
    <source>
        <dbReference type="Proteomes" id="UP001138540"/>
    </source>
</evidence>
<dbReference type="Pfam" id="PF04402">
    <property type="entry name" value="SIMPL"/>
    <property type="match status" value="1"/>
</dbReference>
<dbReference type="EMBL" id="JACHKA010000001">
    <property type="protein sequence ID" value="MBB5985349.1"/>
    <property type="molecule type" value="Genomic_DNA"/>
</dbReference>
<protein>
    <recommendedName>
        <fullName evidence="4">SIMPL domain-containing protein</fullName>
    </recommendedName>
</protein>
<keyword evidence="3" id="KW-1185">Reference proteome</keyword>
<dbReference type="PANTHER" id="PTHR34387">
    <property type="entry name" value="SLR1258 PROTEIN"/>
    <property type="match status" value="1"/>
</dbReference>
<name>A0ABR6NDJ7_9SPHN</name>
<sequence>MLRTPLLLAAAALMIPAAVSAQGPQGVGPMVPASGPILSLAVTETIQSAPDMATINTGVQTRSMSAQDAMTQNAAQMDKLVSMLVKKGIERKDIQTSGINLNPQYDYSDRTGGKPPRFMGYEASNQLTVKVRKLDGAGELVDAMVAAGATNINGPSFSIADPAALLDQARTKAISTAQARADLYARATGYRSARLVGISEGGESSPPMPMMMRSMAMEAAPQTKIEPGEIGTSISLNVRYMLER</sequence>
<evidence type="ECO:0000256" key="1">
    <source>
        <dbReference type="SAM" id="SignalP"/>
    </source>
</evidence>
<dbReference type="Proteomes" id="UP001138540">
    <property type="component" value="Unassembled WGS sequence"/>
</dbReference>
<comment type="caution">
    <text evidence="2">The sequence shown here is derived from an EMBL/GenBank/DDBJ whole genome shotgun (WGS) entry which is preliminary data.</text>
</comment>
<accession>A0ABR6NDJ7</accession>
<keyword evidence="1" id="KW-0732">Signal</keyword>
<proteinExistence type="predicted"/>
<dbReference type="Gene3D" id="3.30.110.170">
    <property type="entry name" value="Protein of unknown function (DUF541), domain 1"/>
    <property type="match status" value="1"/>
</dbReference>
<reference evidence="2 3" key="1">
    <citation type="submission" date="2020-08" db="EMBL/GenBank/DDBJ databases">
        <title>Exploring microbial biodiversity for novel pathways involved in the catabolism of aromatic compounds derived from lignin.</title>
        <authorList>
            <person name="Elkins J."/>
        </authorList>
    </citation>
    <scope>NUCLEOTIDE SEQUENCE [LARGE SCALE GENOMIC DNA]</scope>
    <source>
        <strain evidence="2 3">B1D3A</strain>
    </source>
</reference>
<dbReference type="InterPro" id="IPR052022">
    <property type="entry name" value="26kDa_periplasmic_antigen"/>
</dbReference>
<dbReference type="Gene3D" id="3.30.70.2970">
    <property type="entry name" value="Protein of unknown function (DUF541), domain 2"/>
    <property type="match status" value="1"/>
</dbReference>